<sequence length="115" mass="13566">MWRLKSDPNSLWAKVIRRLHKLDGDQTRFCSRNLWIGVLKNIVKCRDTLERINIPFEDIMQPRETRDGWVSSFVLNWKFCVAPLRVRMKGPPFQGVVMTSTTCGFCRAPEETWDH</sequence>
<proteinExistence type="predicted"/>
<evidence type="ECO:0000313" key="1">
    <source>
        <dbReference type="EMBL" id="KAJ0217294.1"/>
    </source>
</evidence>
<organism evidence="1 2">
    <name type="scientific">Lactuca sativa</name>
    <name type="common">Garden lettuce</name>
    <dbReference type="NCBI Taxonomy" id="4236"/>
    <lineage>
        <taxon>Eukaryota</taxon>
        <taxon>Viridiplantae</taxon>
        <taxon>Streptophyta</taxon>
        <taxon>Embryophyta</taxon>
        <taxon>Tracheophyta</taxon>
        <taxon>Spermatophyta</taxon>
        <taxon>Magnoliopsida</taxon>
        <taxon>eudicotyledons</taxon>
        <taxon>Gunneridae</taxon>
        <taxon>Pentapetalae</taxon>
        <taxon>asterids</taxon>
        <taxon>campanulids</taxon>
        <taxon>Asterales</taxon>
        <taxon>Asteraceae</taxon>
        <taxon>Cichorioideae</taxon>
        <taxon>Cichorieae</taxon>
        <taxon>Lactucinae</taxon>
        <taxon>Lactuca</taxon>
    </lineage>
</organism>
<gene>
    <name evidence="1" type="ORF">LSAT_V11C300103150</name>
</gene>
<accession>A0A9R1XPP1</accession>
<protein>
    <submittedName>
        <fullName evidence="1">Uncharacterized protein</fullName>
    </submittedName>
</protein>
<name>A0A9R1XPP1_LACSA</name>
<comment type="caution">
    <text evidence="1">The sequence shown here is derived from an EMBL/GenBank/DDBJ whole genome shotgun (WGS) entry which is preliminary data.</text>
</comment>
<keyword evidence="2" id="KW-1185">Reference proteome</keyword>
<evidence type="ECO:0000313" key="2">
    <source>
        <dbReference type="Proteomes" id="UP000235145"/>
    </source>
</evidence>
<dbReference type="EMBL" id="NBSK02000003">
    <property type="protein sequence ID" value="KAJ0217294.1"/>
    <property type="molecule type" value="Genomic_DNA"/>
</dbReference>
<reference evidence="1 2" key="1">
    <citation type="journal article" date="2017" name="Nat. Commun.">
        <title>Genome assembly with in vitro proximity ligation data and whole-genome triplication in lettuce.</title>
        <authorList>
            <person name="Reyes-Chin-Wo S."/>
            <person name="Wang Z."/>
            <person name="Yang X."/>
            <person name="Kozik A."/>
            <person name="Arikit S."/>
            <person name="Song C."/>
            <person name="Xia L."/>
            <person name="Froenicke L."/>
            <person name="Lavelle D.O."/>
            <person name="Truco M.J."/>
            <person name="Xia R."/>
            <person name="Zhu S."/>
            <person name="Xu C."/>
            <person name="Xu H."/>
            <person name="Xu X."/>
            <person name="Cox K."/>
            <person name="Korf I."/>
            <person name="Meyers B.C."/>
            <person name="Michelmore R.W."/>
        </authorList>
    </citation>
    <scope>NUCLEOTIDE SEQUENCE [LARGE SCALE GENOMIC DNA]</scope>
    <source>
        <strain evidence="2">cv. Salinas</strain>
        <tissue evidence="1">Seedlings</tissue>
    </source>
</reference>
<dbReference type="Proteomes" id="UP000235145">
    <property type="component" value="Unassembled WGS sequence"/>
</dbReference>
<dbReference type="AlphaFoldDB" id="A0A9R1XPP1"/>